<sequence>MLTCSFCTLFLLYKLPTGKIKAKANSNYQTPASNSFLVKTIGVYKQSDVAIKLISQPEEDRELAEFL</sequence>
<organism evidence="2 3">
    <name type="scientific">Penstemon smallii</name>
    <dbReference type="NCBI Taxonomy" id="265156"/>
    <lineage>
        <taxon>Eukaryota</taxon>
        <taxon>Viridiplantae</taxon>
        <taxon>Streptophyta</taxon>
        <taxon>Embryophyta</taxon>
        <taxon>Tracheophyta</taxon>
        <taxon>Spermatophyta</taxon>
        <taxon>Magnoliopsida</taxon>
        <taxon>eudicotyledons</taxon>
        <taxon>Gunneridae</taxon>
        <taxon>Pentapetalae</taxon>
        <taxon>asterids</taxon>
        <taxon>lamiids</taxon>
        <taxon>Lamiales</taxon>
        <taxon>Plantaginaceae</taxon>
        <taxon>Cheloneae</taxon>
        <taxon>Penstemon</taxon>
    </lineage>
</organism>
<keyword evidence="3" id="KW-1185">Reference proteome</keyword>
<accession>A0ABD3T177</accession>
<feature type="signal peptide" evidence="1">
    <location>
        <begin position="1"/>
        <end position="22"/>
    </location>
</feature>
<protein>
    <submittedName>
        <fullName evidence="2">Uncharacterized protein</fullName>
    </submittedName>
</protein>
<reference evidence="2 3" key="1">
    <citation type="submission" date="2024-12" db="EMBL/GenBank/DDBJ databases">
        <title>The unique morphological basis and parallel evolutionary history of personate flowers in Penstemon.</title>
        <authorList>
            <person name="Depatie T.H."/>
            <person name="Wessinger C.A."/>
        </authorList>
    </citation>
    <scope>NUCLEOTIDE SEQUENCE [LARGE SCALE GENOMIC DNA]</scope>
    <source>
        <strain evidence="2">WTNN_2</strain>
        <tissue evidence="2">Leaf</tissue>
    </source>
</reference>
<evidence type="ECO:0000313" key="2">
    <source>
        <dbReference type="EMBL" id="KAL3830607.1"/>
    </source>
</evidence>
<feature type="chain" id="PRO_5044883539" evidence="1">
    <location>
        <begin position="23"/>
        <end position="67"/>
    </location>
</feature>
<proteinExistence type="predicted"/>
<name>A0ABD3T177_9LAMI</name>
<evidence type="ECO:0000313" key="3">
    <source>
        <dbReference type="Proteomes" id="UP001634393"/>
    </source>
</evidence>
<keyword evidence="1" id="KW-0732">Signal</keyword>
<evidence type="ECO:0000256" key="1">
    <source>
        <dbReference type="SAM" id="SignalP"/>
    </source>
</evidence>
<comment type="caution">
    <text evidence="2">The sequence shown here is derived from an EMBL/GenBank/DDBJ whole genome shotgun (WGS) entry which is preliminary data.</text>
</comment>
<dbReference type="Proteomes" id="UP001634393">
    <property type="component" value="Unassembled WGS sequence"/>
</dbReference>
<dbReference type="EMBL" id="JBJXBP010000005">
    <property type="protein sequence ID" value="KAL3830607.1"/>
    <property type="molecule type" value="Genomic_DNA"/>
</dbReference>
<dbReference type="AlphaFoldDB" id="A0ABD3T177"/>
<gene>
    <name evidence="2" type="ORF">ACJIZ3_019409</name>
</gene>